<keyword evidence="1" id="KW-0812">Transmembrane</keyword>
<dbReference type="RefSeq" id="WP_202653403.1">
    <property type="nucleotide sequence ID" value="NZ_JAESWB010000134.1"/>
</dbReference>
<dbReference type="InterPro" id="IPR007047">
    <property type="entry name" value="Flp_Fap"/>
</dbReference>
<keyword evidence="3" id="KW-1185">Reference proteome</keyword>
<reference evidence="2 3" key="1">
    <citation type="submission" date="2021-01" db="EMBL/GenBank/DDBJ databases">
        <title>Genome public.</title>
        <authorList>
            <person name="Liu C."/>
            <person name="Sun Q."/>
        </authorList>
    </citation>
    <scope>NUCLEOTIDE SEQUENCE [LARGE SCALE GENOMIC DNA]</scope>
    <source>
        <strain evidence="2 3">YIM B02564</strain>
    </source>
</reference>
<accession>A0ABS1TN20</accession>
<dbReference type="EMBL" id="JAESWB010000134">
    <property type="protein sequence ID" value="MBL4952124.1"/>
    <property type="molecule type" value="Genomic_DNA"/>
</dbReference>
<comment type="caution">
    <text evidence="2">The sequence shown here is derived from an EMBL/GenBank/DDBJ whole genome shotgun (WGS) entry which is preliminary data.</text>
</comment>
<name>A0ABS1TN20_9BACI</name>
<evidence type="ECO:0000256" key="1">
    <source>
        <dbReference type="SAM" id="Phobius"/>
    </source>
</evidence>
<organism evidence="2 3">
    <name type="scientific">Neobacillus paridis</name>
    <dbReference type="NCBI Taxonomy" id="2803862"/>
    <lineage>
        <taxon>Bacteria</taxon>
        <taxon>Bacillati</taxon>
        <taxon>Bacillota</taxon>
        <taxon>Bacilli</taxon>
        <taxon>Bacillales</taxon>
        <taxon>Bacillaceae</taxon>
        <taxon>Neobacillus</taxon>
    </lineage>
</organism>
<gene>
    <name evidence="2" type="ORF">JK635_07855</name>
</gene>
<dbReference type="Pfam" id="PF04964">
    <property type="entry name" value="Flp_Fap"/>
    <property type="match status" value="1"/>
</dbReference>
<sequence length="57" mass="6421">MKQIRAFLKEEKAQGMAEYGLIVVLIAIGVFVTVAAFRDQLKTTFENITNKFSTHTT</sequence>
<feature type="transmembrane region" description="Helical" evidence="1">
    <location>
        <begin position="20"/>
        <end position="37"/>
    </location>
</feature>
<keyword evidence="1" id="KW-1133">Transmembrane helix</keyword>
<dbReference type="Proteomes" id="UP000623967">
    <property type="component" value="Unassembled WGS sequence"/>
</dbReference>
<evidence type="ECO:0000313" key="2">
    <source>
        <dbReference type="EMBL" id="MBL4952124.1"/>
    </source>
</evidence>
<protein>
    <submittedName>
        <fullName evidence="2">Flp family type IVb pilin</fullName>
    </submittedName>
</protein>
<evidence type="ECO:0000313" key="3">
    <source>
        <dbReference type="Proteomes" id="UP000623967"/>
    </source>
</evidence>
<proteinExistence type="predicted"/>
<keyword evidence="1" id="KW-0472">Membrane</keyword>